<accession>A0ABR1JCY2</accession>
<evidence type="ECO:0000256" key="4">
    <source>
        <dbReference type="ARBA" id="ARBA00044692"/>
    </source>
</evidence>
<comment type="similarity">
    <text evidence="2 6">Belongs to the DXO/Dom3Z family.</text>
</comment>
<evidence type="ECO:0000256" key="3">
    <source>
        <dbReference type="ARBA" id="ARBA00044676"/>
    </source>
</evidence>
<evidence type="ECO:0000256" key="1">
    <source>
        <dbReference type="ARBA" id="ARBA00001968"/>
    </source>
</evidence>
<keyword evidence="6" id="KW-0694">RNA-binding</keyword>
<dbReference type="InterPro" id="IPR013961">
    <property type="entry name" value="RAI1"/>
</dbReference>
<keyword evidence="9" id="KW-1185">Reference proteome</keyword>
<evidence type="ECO:0000313" key="8">
    <source>
        <dbReference type="EMBL" id="KAK7453940.1"/>
    </source>
</evidence>
<keyword evidence="6" id="KW-0547">Nucleotide-binding</keyword>
<comment type="catalytic activity">
    <reaction evidence="3">
        <text>a 5'-end (N(7)-methyl 5'-triphosphoguanosine)-ribonucleoside-ribonucleotide in mRNA + H2O = a (N(7)-methyl 5'-triphosphoguanosine)-nucleoside + a 5'-end phospho-ribonucleoside in mRNA + H(+)</text>
        <dbReference type="Rhea" id="RHEA:66928"/>
        <dbReference type="Rhea" id="RHEA-COMP:15692"/>
        <dbReference type="Rhea" id="RHEA-COMP:17313"/>
        <dbReference type="ChEBI" id="CHEBI:15377"/>
        <dbReference type="ChEBI" id="CHEBI:15378"/>
        <dbReference type="ChEBI" id="CHEBI:138282"/>
        <dbReference type="ChEBI" id="CHEBI:172876"/>
        <dbReference type="ChEBI" id="CHEBI:172877"/>
    </reaction>
    <physiologicalReaction direction="left-to-right" evidence="3">
        <dbReference type="Rhea" id="RHEA:66929"/>
    </physiologicalReaction>
</comment>
<protein>
    <recommendedName>
        <fullName evidence="6">Decapping nuclease</fullName>
        <ecNumber evidence="6">3.6.1.-</ecNumber>
    </recommendedName>
</protein>
<evidence type="ECO:0000256" key="5">
    <source>
        <dbReference type="ARBA" id="ARBA00048124"/>
    </source>
</evidence>
<comment type="function">
    <text evidence="6">Decapping enzyme for NAD-capped RNAs: specifically hydrolyzes the nicotinamide adenine dinucleotide (NAD) cap from a subset of RNAs by removing the entire NAD moiety from the 5'-end of an NAD-capped RNA.</text>
</comment>
<dbReference type="Proteomes" id="UP001498398">
    <property type="component" value="Unassembled WGS sequence"/>
</dbReference>
<name>A0ABR1JCY2_9AGAR</name>
<feature type="domain" description="RAI1-like" evidence="7">
    <location>
        <begin position="59"/>
        <end position="277"/>
    </location>
</feature>
<evidence type="ECO:0000256" key="2">
    <source>
        <dbReference type="ARBA" id="ARBA00006562"/>
    </source>
</evidence>
<evidence type="ECO:0000259" key="7">
    <source>
        <dbReference type="Pfam" id="PF08652"/>
    </source>
</evidence>
<keyword evidence="6" id="KW-0378">Hydrolase</keyword>
<dbReference type="EMBL" id="JBANRG010000025">
    <property type="protein sequence ID" value="KAK7453940.1"/>
    <property type="molecule type" value="Genomic_DNA"/>
</dbReference>
<gene>
    <name evidence="8" type="ORF">VKT23_011452</name>
</gene>
<dbReference type="InterPro" id="IPR039039">
    <property type="entry name" value="RAI1-like_fam"/>
</dbReference>
<comment type="subcellular location">
    <subcellularLocation>
        <location evidence="6">Nucleus</location>
    </subcellularLocation>
</comment>
<dbReference type="PANTHER" id="PTHR12395">
    <property type="entry name" value="DOM-3 RELATED"/>
    <property type="match status" value="1"/>
</dbReference>
<comment type="catalytic activity">
    <reaction evidence="4">
        <text>a 5'-end triphospho-ribonucleoside in mRNA + H2O = a 5'-end phospho-ribonucleoside in mRNA + diphosphate + H(+)</text>
        <dbReference type="Rhea" id="RHEA:78683"/>
        <dbReference type="Rhea" id="RHEA-COMP:15692"/>
        <dbReference type="Rhea" id="RHEA-COMP:17164"/>
        <dbReference type="ChEBI" id="CHEBI:15377"/>
        <dbReference type="ChEBI" id="CHEBI:15378"/>
        <dbReference type="ChEBI" id="CHEBI:33019"/>
        <dbReference type="ChEBI" id="CHEBI:138282"/>
        <dbReference type="ChEBI" id="CHEBI:167618"/>
    </reaction>
    <physiologicalReaction direction="left-to-right" evidence="4">
        <dbReference type="Rhea" id="RHEA:78684"/>
    </physiologicalReaction>
</comment>
<comment type="cofactor">
    <cofactor evidence="1 6">
        <name>a divalent metal cation</name>
        <dbReference type="ChEBI" id="CHEBI:60240"/>
    </cofactor>
</comment>
<dbReference type="Pfam" id="PF08652">
    <property type="entry name" value="RAI1"/>
    <property type="match status" value="1"/>
</dbReference>
<keyword evidence="6" id="KW-0479">Metal-binding</keyword>
<keyword evidence="6" id="KW-0539">Nucleus</keyword>
<evidence type="ECO:0000256" key="6">
    <source>
        <dbReference type="RuleBase" id="RU367113"/>
    </source>
</evidence>
<dbReference type="EC" id="3.6.1.-" evidence="6"/>
<sequence length="362" mass="41664">MRYFAEPINPTSSLSLRSRVQNILKQQPGRWFDHPKHLDPIIAGCLSPSVRSSSRVNMEEHILGRNVVLTWRKILTRIFVGESITLHVSLIDGILYMEEEDPRPRWRAREYAFGDAVGMAFEGAYTVTSAKSKRKGRDQAKGRIQLEGLTHIGTQWRNIVVRTLGDLNLVFCGEVDAVRDLKNNTGRETDMDFLNRRIELKCRNSKGGNKPRPRWHMQSHLLAVPEIFVGYRNDSDKDGRLEIVRTRLIRTEDIRPVNFEEQIERGYRVLKELRERLCGSSTEGTRSTGLIREANSSNADRIWKIAIEKWSLRSVKQLDDAKAQKVKKRREDPSRPIKRIGIVPKVLVQAIRVSKRAGRILV</sequence>
<reference evidence="8 9" key="1">
    <citation type="submission" date="2024-01" db="EMBL/GenBank/DDBJ databases">
        <title>A draft genome for the cacao thread blight pathogen Marasmiellus scandens.</title>
        <authorList>
            <person name="Baruah I.K."/>
            <person name="Leung J."/>
            <person name="Bukari Y."/>
            <person name="Amoako-Attah I."/>
            <person name="Meinhardt L.W."/>
            <person name="Bailey B.A."/>
            <person name="Cohen S.P."/>
        </authorList>
    </citation>
    <scope>NUCLEOTIDE SEQUENCE [LARGE SCALE GENOMIC DNA]</scope>
    <source>
        <strain evidence="8 9">GH-19</strain>
    </source>
</reference>
<comment type="caution">
    <text evidence="8">The sequence shown here is derived from an EMBL/GenBank/DDBJ whole genome shotgun (WGS) entry which is preliminary data.</text>
</comment>
<keyword evidence="6" id="KW-0540">Nuclease</keyword>
<organism evidence="8 9">
    <name type="scientific">Marasmiellus scandens</name>
    <dbReference type="NCBI Taxonomy" id="2682957"/>
    <lineage>
        <taxon>Eukaryota</taxon>
        <taxon>Fungi</taxon>
        <taxon>Dikarya</taxon>
        <taxon>Basidiomycota</taxon>
        <taxon>Agaricomycotina</taxon>
        <taxon>Agaricomycetes</taxon>
        <taxon>Agaricomycetidae</taxon>
        <taxon>Agaricales</taxon>
        <taxon>Marasmiineae</taxon>
        <taxon>Omphalotaceae</taxon>
        <taxon>Marasmiellus</taxon>
    </lineage>
</organism>
<comment type="catalytic activity">
    <reaction evidence="5">
        <text>a 5'-end NAD(+)-phospho-ribonucleoside in mRNA + H2O = a 5'-end phospho-ribonucleoside in mRNA + NAD(+) + H(+)</text>
        <dbReference type="Rhea" id="RHEA:60880"/>
        <dbReference type="Rhea" id="RHEA-COMP:15692"/>
        <dbReference type="Rhea" id="RHEA-COMP:15698"/>
        <dbReference type="ChEBI" id="CHEBI:15377"/>
        <dbReference type="ChEBI" id="CHEBI:15378"/>
        <dbReference type="ChEBI" id="CHEBI:57540"/>
        <dbReference type="ChEBI" id="CHEBI:138282"/>
        <dbReference type="ChEBI" id="CHEBI:144029"/>
    </reaction>
    <physiologicalReaction direction="left-to-right" evidence="5">
        <dbReference type="Rhea" id="RHEA:60881"/>
    </physiologicalReaction>
</comment>
<dbReference type="PANTHER" id="PTHR12395:SF9">
    <property type="entry name" value="DECAPPING AND EXORIBONUCLEASE PROTEIN"/>
    <property type="match status" value="1"/>
</dbReference>
<evidence type="ECO:0000313" key="9">
    <source>
        <dbReference type="Proteomes" id="UP001498398"/>
    </source>
</evidence>
<proteinExistence type="inferred from homology"/>